<dbReference type="InterPro" id="IPR049326">
    <property type="entry name" value="Rhodopsin_dom_fungi"/>
</dbReference>
<evidence type="ECO:0000256" key="1">
    <source>
        <dbReference type="ARBA" id="ARBA00004141"/>
    </source>
</evidence>
<feature type="domain" description="Rhodopsin" evidence="7">
    <location>
        <begin position="40"/>
        <end position="278"/>
    </location>
</feature>
<feature type="transmembrane region" description="Helical" evidence="6">
    <location>
        <begin position="135"/>
        <end position="158"/>
    </location>
</feature>
<dbReference type="GO" id="GO:0016020">
    <property type="term" value="C:membrane"/>
    <property type="evidence" value="ECO:0007669"/>
    <property type="project" value="UniProtKB-SubCell"/>
</dbReference>
<accession>A0A9W8NK07</accession>
<comment type="similarity">
    <text evidence="5">Belongs to the SAT4 family.</text>
</comment>
<organism evidence="8 9">
    <name type="scientific">Xylaria arbuscula</name>
    <dbReference type="NCBI Taxonomy" id="114810"/>
    <lineage>
        <taxon>Eukaryota</taxon>
        <taxon>Fungi</taxon>
        <taxon>Dikarya</taxon>
        <taxon>Ascomycota</taxon>
        <taxon>Pezizomycotina</taxon>
        <taxon>Sordariomycetes</taxon>
        <taxon>Xylariomycetidae</taxon>
        <taxon>Xylariales</taxon>
        <taxon>Xylariaceae</taxon>
        <taxon>Xylaria</taxon>
    </lineage>
</organism>
<feature type="transmembrane region" description="Helical" evidence="6">
    <location>
        <begin position="23"/>
        <end position="43"/>
    </location>
</feature>
<dbReference type="PANTHER" id="PTHR33048:SF47">
    <property type="entry name" value="INTEGRAL MEMBRANE PROTEIN-RELATED"/>
    <property type="match status" value="1"/>
</dbReference>
<evidence type="ECO:0000256" key="4">
    <source>
        <dbReference type="ARBA" id="ARBA00023136"/>
    </source>
</evidence>
<name>A0A9W8NK07_9PEZI</name>
<evidence type="ECO:0000256" key="2">
    <source>
        <dbReference type="ARBA" id="ARBA00022692"/>
    </source>
</evidence>
<reference evidence="8" key="1">
    <citation type="submission" date="2022-07" db="EMBL/GenBank/DDBJ databases">
        <title>Genome Sequence of Xylaria arbuscula.</title>
        <authorList>
            <person name="Buettner E."/>
        </authorList>
    </citation>
    <scope>NUCLEOTIDE SEQUENCE</scope>
    <source>
        <strain evidence="8">VT107</strain>
    </source>
</reference>
<dbReference type="EMBL" id="JANPWZ010000288">
    <property type="protein sequence ID" value="KAJ3577917.1"/>
    <property type="molecule type" value="Genomic_DNA"/>
</dbReference>
<protein>
    <recommendedName>
        <fullName evidence="7">Rhodopsin domain-containing protein</fullName>
    </recommendedName>
</protein>
<feature type="transmembrane region" description="Helical" evidence="6">
    <location>
        <begin position="55"/>
        <end position="76"/>
    </location>
</feature>
<keyword evidence="4 6" id="KW-0472">Membrane</keyword>
<evidence type="ECO:0000256" key="6">
    <source>
        <dbReference type="SAM" id="Phobius"/>
    </source>
</evidence>
<evidence type="ECO:0000313" key="8">
    <source>
        <dbReference type="EMBL" id="KAJ3577917.1"/>
    </source>
</evidence>
<dbReference type="PANTHER" id="PTHR33048">
    <property type="entry name" value="PTH11-LIKE INTEGRAL MEMBRANE PROTEIN (AFU_ORTHOLOGUE AFUA_5G11245)"/>
    <property type="match status" value="1"/>
</dbReference>
<dbReference type="VEuPathDB" id="FungiDB:F4678DRAFT_436795"/>
<evidence type="ECO:0000313" key="9">
    <source>
        <dbReference type="Proteomes" id="UP001148614"/>
    </source>
</evidence>
<evidence type="ECO:0000256" key="3">
    <source>
        <dbReference type="ARBA" id="ARBA00022989"/>
    </source>
</evidence>
<proteinExistence type="inferred from homology"/>
<sequence length="387" mass="42742">MAPATTDPATRTSHSQESLSEEVIAIVTVFQAFSTLALVLRLWTRLRIQRLHLGGDNLTIIIAWALSVALDVLIAIQTRYGLGKHVSDIPPNTDFITSNILFYAHQPIYYISVSLTKVSIILFYFHLLPQRSYRVFLWIMLVIVILTGLTCTIAGIFQCDPVARAWNAAVDGTCFDQPALFFANGALNIAEDLVLYILPTRVLWDMNLPLKQRIALVGIFVVGGLTIIAGIIRIPSLQEAVVSNDPTWDHVGSSIWSSIECNVGIVCACLVHLKPLIVKFVPTFSISSRSSRRGRMQKLSGKQSEDVVNSPLQTFGRRHGSKPVGILTEIEREESTIDSPARLVPAGYMGDVNVTTQHTTEQTPMALSNGIYATRHYAVHYQGQSDV</sequence>
<feature type="transmembrane region" description="Helical" evidence="6">
    <location>
        <begin position="108"/>
        <end position="128"/>
    </location>
</feature>
<feature type="transmembrane region" description="Helical" evidence="6">
    <location>
        <begin position="214"/>
        <end position="234"/>
    </location>
</feature>
<dbReference type="Proteomes" id="UP001148614">
    <property type="component" value="Unassembled WGS sequence"/>
</dbReference>
<evidence type="ECO:0000256" key="5">
    <source>
        <dbReference type="ARBA" id="ARBA00038359"/>
    </source>
</evidence>
<keyword evidence="2 6" id="KW-0812">Transmembrane</keyword>
<keyword evidence="3 6" id="KW-1133">Transmembrane helix</keyword>
<comment type="subcellular location">
    <subcellularLocation>
        <location evidence="1">Membrane</location>
        <topology evidence="1">Multi-pass membrane protein</topology>
    </subcellularLocation>
</comment>
<comment type="caution">
    <text evidence="8">The sequence shown here is derived from an EMBL/GenBank/DDBJ whole genome shotgun (WGS) entry which is preliminary data.</text>
</comment>
<evidence type="ECO:0000259" key="7">
    <source>
        <dbReference type="Pfam" id="PF20684"/>
    </source>
</evidence>
<dbReference type="Pfam" id="PF20684">
    <property type="entry name" value="Fung_rhodopsin"/>
    <property type="match status" value="1"/>
</dbReference>
<keyword evidence="9" id="KW-1185">Reference proteome</keyword>
<dbReference type="InterPro" id="IPR052337">
    <property type="entry name" value="SAT4-like"/>
</dbReference>
<dbReference type="AlphaFoldDB" id="A0A9W8NK07"/>
<gene>
    <name evidence="8" type="ORF">NPX13_g2646</name>
</gene>